<dbReference type="PROSITE" id="PS00076">
    <property type="entry name" value="PYRIDINE_REDOX_1"/>
    <property type="match status" value="1"/>
</dbReference>
<dbReference type="Pfam" id="PF07992">
    <property type="entry name" value="Pyr_redox_2"/>
    <property type="match status" value="1"/>
</dbReference>
<dbReference type="InterPro" id="IPR046952">
    <property type="entry name" value="GSHR/TRXR-like"/>
</dbReference>
<comment type="function">
    <text evidence="11">Catalyzes the transfer of electrons from NADPH to thioredoxins TRX1, TRX2 and TRX3, which in turn act as reductants of disulfide containing proteins. Able to reduce nitroglutathione (GSNO), a compound involved in the transport of nitric oxide (NO); however, TRX1 is more efficient in reducing GSNO. Has no catalytic activity towards oxidized glutathione (GSSG).</text>
</comment>
<evidence type="ECO:0000256" key="6">
    <source>
        <dbReference type="ARBA" id="ARBA00022827"/>
    </source>
</evidence>
<accession>A0A8S1NI58</accession>
<sequence length="471" mass="52068">MKIVFRYSYDLFVIGGGSGGLASSKAAAQLGKKVALADFVVPSPNGQTWGVGGTCVNVGCIPKKMFHIAAQLGDYRQDQGRVGWSGINENGSHDWNKMVQVVSNMILRLNRMHENNLKIAGVQYINSLAKLINPNTIELTDQKGEKSIVTAEKIIVSVGARPKLYEGLNPQSYITSDDLFWMRRPPGKSLIIGGSYVALECAGFLNGLGYDTQVLVRSKLLRKFDQQYAQLVGQYMVEKGVKFHYGCTPTKIDGKIVTWKDKNGKESSEKFDTVLMAISRQANTQNLGLENVGIQIDENQKIIVNKYDQTNCPNIYAVGDCVSGKLELTPTAIMAGRKLIKRLYQGSSDIMDYRDVATTIFTPLEYSCIGLSEERAIEKYGQDNLKIFENVFKPVTWNISARNPSICQGKLIVRKDTDQIIGFHYIGPEAAEVTQGFAVAIRMGATKADFDSTVGIHPSAAEEMVQMKKFR</sequence>
<dbReference type="InterPro" id="IPR023753">
    <property type="entry name" value="FAD/NAD-binding_dom"/>
</dbReference>
<organism evidence="15 16">
    <name type="scientific">Paramecium primaurelia</name>
    <dbReference type="NCBI Taxonomy" id="5886"/>
    <lineage>
        <taxon>Eukaryota</taxon>
        <taxon>Sar</taxon>
        <taxon>Alveolata</taxon>
        <taxon>Ciliophora</taxon>
        <taxon>Intramacronucleata</taxon>
        <taxon>Oligohymenophorea</taxon>
        <taxon>Peniculida</taxon>
        <taxon>Parameciidae</taxon>
        <taxon>Paramecium</taxon>
    </lineage>
</organism>
<keyword evidence="10 12" id="KW-0676">Redox-active center</keyword>
<dbReference type="NCBIfam" id="TIGR01438">
    <property type="entry name" value="TGR"/>
    <property type="match status" value="1"/>
</dbReference>
<dbReference type="GO" id="GO:0006749">
    <property type="term" value="P:glutathione metabolic process"/>
    <property type="evidence" value="ECO:0007669"/>
    <property type="project" value="TreeGrafter"/>
</dbReference>
<dbReference type="Proteomes" id="UP000688137">
    <property type="component" value="Unassembled WGS sequence"/>
</dbReference>
<dbReference type="OMA" id="ENGSHDW"/>
<evidence type="ECO:0000256" key="9">
    <source>
        <dbReference type="ARBA" id="ARBA00023157"/>
    </source>
</evidence>
<evidence type="ECO:0000256" key="10">
    <source>
        <dbReference type="ARBA" id="ARBA00023284"/>
    </source>
</evidence>
<evidence type="ECO:0000259" key="14">
    <source>
        <dbReference type="Pfam" id="PF07992"/>
    </source>
</evidence>
<keyword evidence="5 12" id="KW-0285">Flavoprotein</keyword>
<dbReference type="GO" id="GO:0005829">
    <property type="term" value="C:cytosol"/>
    <property type="evidence" value="ECO:0007669"/>
    <property type="project" value="TreeGrafter"/>
</dbReference>
<name>A0A8S1NI58_PARPR</name>
<dbReference type="PIRSF" id="PIRSF000350">
    <property type="entry name" value="Mercury_reductase_MerA"/>
    <property type="match status" value="1"/>
</dbReference>
<dbReference type="PANTHER" id="PTHR42737">
    <property type="entry name" value="GLUTATHIONE REDUCTASE"/>
    <property type="match status" value="1"/>
</dbReference>
<evidence type="ECO:0000256" key="8">
    <source>
        <dbReference type="ARBA" id="ARBA00023002"/>
    </source>
</evidence>
<dbReference type="EC" id="1.8.1.9" evidence="3"/>
<dbReference type="GO" id="GO:0045454">
    <property type="term" value="P:cell redox homeostasis"/>
    <property type="evidence" value="ECO:0007669"/>
    <property type="project" value="InterPro"/>
</dbReference>
<dbReference type="GO" id="GO:0034599">
    <property type="term" value="P:cellular response to oxidative stress"/>
    <property type="evidence" value="ECO:0007669"/>
    <property type="project" value="TreeGrafter"/>
</dbReference>
<dbReference type="EMBL" id="CAJJDM010000093">
    <property type="protein sequence ID" value="CAD8092448.1"/>
    <property type="molecule type" value="Genomic_DNA"/>
</dbReference>
<evidence type="ECO:0000256" key="3">
    <source>
        <dbReference type="ARBA" id="ARBA00012610"/>
    </source>
</evidence>
<dbReference type="GO" id="GO:0004791">
    <property type="term" value="F:thioredoxin-disulfide reductase (NADPH) activity"/>
    <property type="evidence" value="ECO:0007669"/>
    <property type="project" value="UniProtKB-EC"/>
</dbReference>
<dbReference type="Pfam" id="PF02852">
    <property type="entry name" value="Pyr_redox_dim"/>
    <property type="match status" value="1"/>
</dbReference>
<evidence type="ECO:0000256" key="7">
    <source>
        <dbReference type="ARBA" id="ARBA00022857"/>
    </source>
</evidence>
<keyword evidence="6 12" id="KW-0274">FAD</keyword>
<dbReference type="FunFam" id="3.50.50.60:FF:000190">
    <property type="entry name" value="Thioredoxin reductase"/>
    <property type="match status" value="1"/>
</dbReference>
<dbReference type="InterPro" id="IPR012999">
    <property type="entry name" value="Pyr_OxRdtase_I_AS"/>
</dbReference>
<dbReference type="PANTHER" id="PTHR42737:SF7">
    <property type="entry name" value="THIOREDOXIN-DISULFIDE REDUCTASE"/>
    <property type="match status" value="1"/>
</dbReference>
<evidence type="ECO:0000256" key="5">
    <source>
        <dbReference type="ARBA" id="ARBA00022630"/>
    </source>
</evidence>
<dbReference type="GO" id="GO:0050660">
    <property type="term" value="F:flavin adenine dinucleotide binding"/>
    <property type="evidence" value="ECO:0007669"/>
    <property type="project" value="InterPro"/>
</dbReference>
<evidence type="ECO:0000313" key="16">
    <source>
        <dbReference type="Proteomes" id="UP000688137"/>
    </source>
</evidence>
<keyword evidence="16" id="KW-1185">Reference proteome</keyword>
<comment type="caution">
    <text evidence="15">The sequence shown here is derived from an EMBL/GenBank/DDBJ whole genome shotgun (WGS) entry which is preliminary data.</text>
</comment>
<feature type="domain" description="FAD/NAD(P)-binding" evidence="14">
    <location>
        <begin position="9"/>
        <end position="336"/>
    </location>
</feature>
<feature type="domain" description="Pyridine nucleotide-disulphide oxidoreductase dimerisation" evidence="13">
    <location>
        <begin position="356"/>
        <end position="467"/>
    </location>
</feature>
<evidence type="ECO:0000259" key="13">
    <source>
        <dbReference type="Pfam" id="PF02852"/>
    </source>
</evidence>
<evidence type="ECO:0000256" key="2">
    <source>
        <dbReference type="ARBA" id="ARBA00007532"/>
    </source>
</evidence>
<dbReference type="GO" id="GO:0005739">
    <property type="term" value="C:mitochondrion"/>
    <property type="evidence" value="ECO:0007669"/>
    <property type="project" value="TreeGrafter"/>
</dbReference>
<dbReference type="InterPro" id="IPR006338">
    <property type="entry name" value="Thioredoxin/glutathione_Rdtase"/>
</dbReference>
<keyword evidence="9" id="KW-1015">Disulfide bond</keyword>
<dbReference type="GO" id="GO:0004362">
    <property type="term" value="F:glutathione-disulfide reductase (NADPH) activity"/>
    <property type="evidence" value="ECO:0007669"/>
    <property type="project" value="TreeGrafter"/>
</dbReference>
<protein>
    <recommendedName>
        <fullName evidence="4">Thioredoxin reductase</fullName>
        <ecNumber evidence="3">1.8.1.9</ecNumber>
    </recommendedName>
</protein>
<evidence type="ECO:0000256" key="1">
    <source>
        <dbReference type="ARBA" id="ARBA00001974"/>
    </source>
</evidence>
<keyword evidence="7" id="KW-0521">NADP</keyword>
<evidence type="ECO:0000256" key="4">
    <source>
        <dbReference type="ARBA" id="ARBA00018719"/>
    </source>
</evidence>
<gene>
    <name evidence="15" type="ORF">PPRIM_AZ9-3.1.T0900192</name>
</gene>
<keyword evidence="8 12" id="KW-0560">Oxidoreductase</keyword>
<proteinExistence type="inferred from homology"/>
<evidence type="ECO:0000313" key="15">
    <source>
        <dbReference type="EMBL" id="CAD8092448.1"/>
    </source>
</evidence>
<dbReference type="InterPro" id="IPR004099">
    <property type="entry name" value="Pyr_nucl-diS_OxRdtase_dimer"/>
</dbReference>
<comment type="cofactor">
    <cofactor evidence="1">
        <name>FAD</name>
        <dbReference type="ChEBI" id="CHEBI:57692"/>
    </cofactor>
</comment>
<evidence type="ECO:0000256" key="11">
    <source>
        <dbReference type="ARBA" id="ARBA00053237"/>
    </source>
</evidence>
<dbReference type="InterPro" id="IPR001100">
    <property type="entry name" value="Pyr_nuc-diS_OxRdtase"/>
</dbReference>
<reference evidence="15" key="1">
    <citation type="submission" date="2021-01" db="EMBL/GenBank/DDBJ databases">
        <authorList>
            <consortium name="Genoscope - CEA"/>
            <person name="William W."/>
        </authorList>
    </citation>
    <scope>NUCLEOTIDE SEQUENCE</scope>
</reference>
<evidence type="ECO:0000256" key="12">
    <source>
        <dbReference type="RuleBase" id="RU003691"/>
    </source>
</evidence>
<dbReference type="AlphaFoldDB" id="A0A8S1NI58"/>
<comment type="similarity">
    <text evidence="2 12">Belongs to the class-I pyridine nucleotide-disulfide oxidoreductase family.</text>
</comment>